<feature type="site" description="Transition state stabilizer" evidence="6">
    <location>
        <position position="241"/>
    </location>
</feature>
<dbReference type="PROSITE" id="PS01075">
    <property type="entry name" value="ACETATE_KINASE_1"/>
    <property type="match status" value="1"/>
</dbReference>
<dbReference type="GO" id="GO:0005737">
    <property type="term" value="C:cytoplasm"/>
    <property type="evidence" value="ECO:0007669"/>
    <property type="project" value="UniProtKB-SubCell"/>
</dbReference>
<feature type="binding site" evidence="6">
    <location>
        <begin position="283"/>
        <end position="285"/>
    </location>
    <ligand>
        <name>ATP</name>
        <dbReference type="ChEBI" id="CHEBI:30616"/>
    </ligand>
</feature>
<comment type="cofactor">
    <cofactor evidence="6">
        <name>Mg(2+)</name>
        <dbReference type="ChEBI" id="CHEBI:18420"/>
    </cofactor>
    <cofactor evidence="6">
        <name>Mn(2+)</name>
        <dbReference type="ChEBI" id="CHEBI:29035"/>
    </cofactor>
    <text evidence="6">Mg(2+). Can also accept Mn(2+).</text>
</comment>
<dbReference type="EC" id="2.7.2.1" evidence="6"/>
<comment type="function">
    <text evidence="6">Catalyzes the formation of acetyl phosphate from acetate and ATP. Can also catalyze the reverse reaction.</text>
</comment>
<evidence type="ECO:0000256" key="4">
    <source>
        <dbReference type="ARBA" id="ARBA00022777"/>
    </source>
</evidence>
<evidence type="ECO:0000256" key="2">
    <source>
        <dbReference type="ARBA" id="ARBA00022679"/>
    </source>
</evidence>
<feature type="binding site" evidence="6">
    <location>
        <begin position="208"/>
        <end position="212"/>
    </location>
    <ligand>
        <name>ATP</name>
        <dbReference type="ChEBI" id="CHEBI:30616"/>
    </ligand>
</feature>
<keyword evidence="3 6" id="KW-0547">Nucleotide-binding</keyword>
<dbReference type="PROSITE" id="PS01076">
    <property type="entry name" value="ACETATE_KINASE_2"/>
    <property type="match status" value="1"/>
</dbReference>
<dbReference type="SUPFAM" id="SSF53067">
    <property type="entry name" value="Actin-like ATPase domain"/>
    <property type="match status" value="2"/>
</dbReference>
<dbReference type="Pfam" id="PF00871">
    <property type="entry name" value="Acetate_kinase"/>
    <property type="match status" value="1"/>
</dbReference>
<evidence type="ECO:0000256" key="3">
    <source>
        <dbReference type="ARBA" id="ARBA00022741"/>
    </source>
</evidence>
<dbReference type="EMBL" id="AP035787">
    <property type="protein sequence ID" value="BFO76555.1"/>
    <property type="molecule type" value="Genomic_DNA"/>
</dbReference>
<feature type="binding site" evidence="6">
    <location>
        <position position="14"/>
    </location>
    <ligand>
        <name>ATP</name>
        <dbReference type="ChEBI" id="CHEBI:30616"/>
    </ligand>
</feature>
<evidence type="ECO:0000256" key="6">
    <source>
        <dbReference type="HAMAP-Rule" id="MF_00020"/>
    </source>
</evidence>
<dbReference type="InterPro" id="IPR004372">
    <property type="entry name" value="Ac/propionate_kinase"/>
</dbReference>
<gene>
    <name evidence="6" type="primary">ackA</name>
    <name evidence="8" type="ORF">GTC17259_16050</name>
</gene>
<keyword evidence="5 6" id="KW-0067">ATP-binding</keyword>
<dbReference type="Gene3D" id="3.30.420.40">
    <property type="match status" value="2"/>
</dbReference>
<dbReference type="AlphaFoldDB" id="A0AB33J3X7"/>
<dbReference type="PANTHER" id="PTHR21060">
    <property type="entry name" value="ACETATE KINASE"/>
    <property type="match status" value="1"/>
</dbReference>
<keyword evidence="6" id="KW-0479">Metal-binding</keyword>
<keyword evidence="2 6" id="KW-0808">Transferase</keyword>
<feature type="active site" description="Proton donor/acceptor" evidence="6">
    <location>
        <position position="148"/>
    </location>
</feature>
<evidence type="ECO:0000256" key="5">
    <source>
        <dbReference type="ARBA" id="ARBA00022840"/>
    </source>
</evidence>
<dbReference type="GO" id="GO:0005524">
    <property type="term" value="F:ATP binding"/>
    <property type="evidence" value="ECO:0007669"/>
    <property type="project" value="UniProtKB-KW"/>
</dbReference>
<comment type="catalytic activity">
    <reaction evidence="6">
        <text>acetate + ATP = acetyl phosphate + ADP</text>
        <dbReference type="Rhea" id="RHEA:11352"/>
        <dbReference type="ChEBI" id="CHEBI:22191"/>
        <dbReference type="ChEBI" id="CHEBI:30089"/>
        <dbReference type="ChEBI" id="CHEBI:30616"/>
        <dbReference type="ChEBI" id="CHEBI:456216"/>
        <dbReference type="EC" id="2.7.2.1"/>
    </reaction>
</comment>
<keyword evidence="6" id="KW-0460">Magnesium</keyword>
<keyword evidence="6" id="KW-0963">Cytoplasm</keyword>
<dbReference type="GO" id="GO:0006083">
    <property type="term" value="P:acetate metabolic process"/>
    <property type="evidence" value="ECO:0007669"/>
    <property type="project" value="TreeGrafter"/>
</dbReference>
<feature type="binding site" evidence="6">
    <location>
        <position position="7"/>
    </location>
    <ligand>
        <name>Mg(2+)</name>
        <dbReference type="ChEBI" id="CHEBI:18420"/>
    </ligand>
</feature>
<dbReference type="GO" id="GO:0008776">
    <property type="term" value="F:acetate kinase activity"/>
    <property type="evidence" value="ECO:0007669"/>
    <property type="project" value="UniProtKB-UniRule"/>
</dbReference>
<evidence type="ECO:0000313" key="8">
    <source>
        <dbReference type="EMBL" id="BFO76555.1"/>
    </source>
</evidence>
<dbReference type="GO" id="GO:0006085">
    <property type="term" value="P:acetyl-CoA biosynthetic process"/>
    <property type="evidence" value="ECO:0007669"/>
    <property type="project" value="UniProtKB-UniRule"/>
</dbReference>
<keyword evidence="4 6" id="KW-0418">Kinase</keyword>
<comment type="subunit">
    <text evidence="6">Homodimer.</text>
</comment>
<name>A0AB33J3X7_9BACT</name>
<feature type="site" description="Transition state stabilizer" evidence="6">
    <location>
        <position position="180"/>
    </location>
</feature>
<protein>
    <recommendedName>
        <fullName evidence="6">Acetate kinase</fullName>
        <ecNumber evidence="6">2.7.2.1</ecNumber>
    </recommendedName>
    <alternativeName>
        <fullName evidence="6">Acetokinase</fullName>
    </alternativeName>
</protein>
<feature type="binding site" evidence="6">
    <location>
        <begin position="331"/>
        <end position="335"/>
    </location>
    <ligand>
        <name>ATP</name>
        <dbReference type="ChEBI" id="CHEBI:30616"/>
    </ligand>
</feature>
<reference evidence="8" key="1">
    <citation type="submission" date="2024-07" db="EMBL/GenBank/DDBJ databases">
        <title>Complete genome sequence of Prevotella sp. YM-2024 GTC17259.</title>
        <authorList>
            <person name="Hayashi M."/>
            <person name="Muto Y."/>
            <person name="Tanaka K."/>
            <person name="Niwa H."/>
        </authorList>
    </citation>
    <scope>NUCLEOTIDE SEQUENCE</scope>
    <source>
        <strain evidence="8">GTC17259</strain>
    </source>
</reference>
<evidence type="ECO:0000256" key="1">
    <source>
        <dbReference type="ARBA" id="ARBA00008748"/>
    </source>
</evidence>
<organism evidence="8">
    <name type="scientific">Prevotella sp. GTC17259</name>
    <dbReference type="NCBI Taxonomy" id="3236795"/>
    <lineage>
        <taxon>Bacteria</taxon>
        <taxon>Pseudomonadati</taxon>
        <taxon>Bacteroidota</taxon>
        <taxon>Bacteroidia</taxon>
        <taxon>Bacteroidales</taxon>
        <taxon>Prevotellaceae</taxon>
        <taxon>Prevotella</taxon>
    </lineage>
</organism>
<comment type="similarity">
    <text evidence="1 6 7">Belongs to the acetokinase family.</text>
</comment>
<dbReference type="InterPro" id="IPR043129">
    <property type="entry name" value="ATPase_NBD"/>
</dbReference>
<feature type="binding site" evidence="6">
    <location>
        <position position="91"/>
    </location>
    <ligand>
        <name>substrate</name>
    </ligand>
</feature>
<comment type="subcellular location">
    <subcellularLocation>
        <location evidence="6">Cytoplasm</location>
    </subcellularLocation>
</comment>
<dbReference type="InterPro" id="IPR000890">
    <property type="entry name" value="Aliphatic_acid_kin_short-chain"/>
</dbReference>
<proteinExistence type="inferred from homology"/>
<dbReference type="InterPro" id="IPR023865">
    <property type="entry name" value="Aliphatic_acid_kinase_CS"/>
</dbReference>
<comment type="pathway">
    <text evidence="6">Metabolic intermediate biosynthesis; acetyl-CoA biosynthesis; acetyl-CoA from acetate: step 1/2.</text>
</comment>
<dbReference type="HAMAP" id="MF_00020">
    <property type="entry name" value="Acetate_kinase"/>
    <property type="match status" value="1"/>
</dbReference>
<sequence length="399" mass="43718">MNILVLNCGSSSIKYKLYNMDNESVLAQGGVERIGLDEAFIKVTLPNGEKKKIMHDMPDHKEGVNFVFKCLLDPEIGAIKDLKEIDAVGHRIVQGGDKFCQSVIVDEKVEEGIEELCDLAPVHNAGHLRGLRAVDALMPGTPQVCVFDNAFHSTMPDYAYLYGVPYELYEKYHVRRYGFHGTSHRYVSQRVCDFLGRDIKTQKIITCHIGNGASVTAVKYGECVDTSMGLTPLAGVMMGSRSGDIDPSAVTYLMDKLGKKPQEMADFLNKESGVLGITGISSDMREIESAAKEGHERAQLALKMYDYRIKKYIGAYTAAMGGVDIIVWTAGVGENQVGTRLQSCSGLEFLGVKMDAEANNVRGKEAIISTPDSKVTVCVIPTDEEIVIARDTMSLVQGK</sequence>
<accession>A0AB33J3X7</accession>
<dbReference type="PRINTS" id="PR00471">
    <property type="entry name" value="ACETATEKNASE"/>
</dbReference>
<feature type="binding site" evidence="6">
    <location>
        <position position="384"/>
    </location>
    <ligand>
        <name>Mg(2+)</name>
        <dbReference type="ChEBI" id="CHEBI:18420"/>
    </ligand>
</feature>
<dbReference type="GO" id="GO:0000287">
    <property type="term" value="F:magnesium ion binding"/>
    <property type="evidence" value="ECO:0007669"/>
    <property type="project" value="UniProtKB-UniRule"/>
</dbReference>
<dbReference type="PANTHER" id="PTHR21060:SF15">
    <property type="entry name" value="ACETATE KINASE-RELATED"/>
    <property type="match status" value="1"/>
</dbReference>
<dbReference type="NCBIfam" id="TIGR00016">
    <property type="entry name" value="ackA"/>
    <property type="match status" value="1"/>
</dbReference>
<dbReference type="PIRSF" id="PIRSF000722">
    <property type="entry name" value="Acetate_prop_kin"/>
    <property type="match status" value="1"/>
</dbReference>
<dbReference type="CDD" id="cd24010">
    <property type="entry name" value="ASKHA_NBD_AcK_PK"/>
    <property type="match status" value="1"/>
</dbReference>
<evidence type="ECO:0000256" key="7">
    <source>
        <dbReference type="RuleBase" id="RU003835"/>
    </source>
</evidence>